<evidence type="ECO:0000256" key="5">
    <source>
        <dbReference type="ARBA" id="ARBA00022989"/>
    </source>
</evidence>
<comment type="caution">
    <text evidence="8">The sequence shown here is derived from an EMBL/GenBank/DDBJ whole genome shotgun (WGS) entry which is preliminary data.</text>
</comment>
<proteinExistence type="predicted"/>
<sequence>MTHASPGRLGLPHLAGCPDCGLIQRLPDRLAPRAAAECSRCDAVLRRGRRDPLGAPLALALAALALMLAALALPLLTIDIRGRSLATTLPGLPLAFDRPGFQELALLTAATVVLLPVLRLLLLLAVLLGLRLADPPRGLHRLHRWYWALRPWAMVEVFLLGLFVAYTRLVAMAEVEVGPALWALGGVMLAMCAADAAQDPRATWAALEAGGATPGRAPLAGPRLIACTGCGLVNAAEEGTRCPRCAHVLHERRRGSVGQAWALVAAATILYLPANAYPVMTVTYLGRGTPHTILGGAEDLLAAGLWPLALLVFIASIAVPVLKLLGLSVLLVASRRGAGGRLRDLTRLYRLVDLVGRWSMIDVFMLAVLVALVQAGVLATITPGPGAAAFAAVVVLTMLAAERLDPRLVWDAAARQPARDGSPA</sequence>
<dbReference type="PANTHER" id="PTHR30462:SF3">
    <property type="entry name" value="INTERMEMBRANE TRANSPORT PROTEIN PQIA"/>
    <property type="match status" value="1"/>
</dbReference>
<feature type="transmembrane region" description="Helical" evidence="7">
    <location>
        <begin position="177"/>
        <end position="197"/>
    </location>
</feature>
<dbReference type="RefSeq" id="WP_133218308.1">
    <property type="nucleotide sequence ID" value="NZ_NRSG01000009.1"/>
</dbReference>
<name>A0ABS1CRL2_9PROT</name>
<evidence type="ECO:0000256" key="4">
    <source>
        <dbReference type="ARBA" id="ARBA00022692"/>
    </source>
</evidence>
<dbReference type="EMBL" id="NRSG01000009">
    <property type="protein sequence ID" value="MBK1657089.1"/>
    <property type="molecule type" value="Genomic_DNA"/>
</dbReference>
<dbReference type="PANTHER" id="PTHR30462">
    <property type="entry name" value="INTERMEMBRANE TRANSPORT PROTEIN PQIB-RELATED"/>
    <property type="match status" value="1"/>
</dbReference>
<keyword evidence="5 7" id="KW-1133">Transmembrane helix</keyword>
<comment type="subcellular location">
    <subcellularLocation>
        <location evidence="1">Cell inner membrane</location>
    </subcellularLocation>
</comment>
<feature type="transmembrane region" description="Helical" evidence="7">
    <location>
        <begin position="354"/>
        <end position="375"/>
    </location>
</feature>
<evidence type="ECO:0000256" key="3">
    <source>
        <dbReference type="ARBA" id="ARBA00022519"/>
    </source>
</evidence>
<evidence type="ECO:0000313" key="9">
    <source>
        <dbReference type="Proteomes" id="UP000697995"/>
    </source>
</evidence>
<feature type="transmembrane region" description="Helical" evidence="7">
    <location>
        <begin position="381"/>
        <end position="401"/>
    </location>
</feature>
<gene>
    <name evidence="8" type="ORF">CKO45_02450</name>
</gene>
<dbReference type="InterPro" id="IPR007498">
    <property type="entry name" value="PqiA-like"/>
</dbReference>
<feature type="transmembrane region" description="Helical" evidence="7">
    <location>
        <begin position="151"/>
        <end position="171"/>
    </location>
</feature>
<feature type="transmembrane region" description="Helical" evidence="7">
    <location>
        <begin position="260"/>
        <end position="285"/>
    </location>
</feature>
<keyword evidence="9" id="KW-1185">Reference proteome</keyword>
<dbReference type="InterPro" id="IPR051800">
    <property type="entry name" value="PqiA-PqiB_transport"/>
</dbReference>
<dbReference type="Proteomes" id="UP000697995">
    <property type="component" value="Unassembled WGS sequence"/>
</dbReference>
<protein>
    <recommendedName>
        <fullName evidence="10">Paraquat-inducible protein A</fullName>
    </recommendedName>
</protein>
<keyword evidence="6 7" id="KW-0472">Membrane</keyword>
<keyword evidence="4 7" id="KW-0812">Transmembrane</keyword>
<evidence type="ECO:0000256" key="7">
    <source>
        <dbReference type="SAM" id="Phobius"/>
    </source>
</evidence>
<evidence type="ECO:0000313" key="8">
    <source>
        <dbReference type="EMBL" id="MBK1657089.1"/>
    </source>
</evidence>
<keyword evidence="2" id="KW-1003">Cell membrane</keyword>
<evidence type="ECO:0008006" key="10">
    <source>
        <dbReference type="Google" id="ProtNLM"/>
    </source>
</evidence>
<reference evidence="8 9" key="1">
    <citation type="journal article" date="2020" name="Microorganisms">
        <title>Osmotic Adaptation and Compatible Solute Biosynthesis of Phototrophic Bacteria as Revealed from Genome Analyses.</title>
        <authorList>
            <person name="Imhoff J.F."/>
            <person name="Rahn T."/>
            <person name="Kunzel S."/>
            <person name="Keller A."/>
            <person name="Neulinger S.C."/>
        </authorList>
    </citation>
    <scope>NUCLEOTIDE SEQUENCE [LARGE SCALE GENOMIC DNA]</scope>
    <source>
        <strain evidence="8 9">DSM 15382</strain>
    </source>
</reference>
<dbReference type="Pfam" id="PF04403">
    <property type="entry name" value="PqiA"/>
    <property type="match status" value="2"/>
</dbReference>
<keyword evidence="3" id="KW-0997">Cell inner membrane</keyword>
<feature type="transmembrane region" description="Helical" evidence="7">
    <location>
        <begin position="55"/>
        <end position="76"/>
    </location>
</feature>
<evidence type="ECO:0000256" key="2">
    <source>
        <dbReference type="ARBA" id="ARBA00022475"/>
    </source>
</evidence>
<feature type="transmembrane region" description="Helical" evidence="7">
    <location>
        <begin position="305"/>
        <end position="333"/>
    </location>
</feature>
<accession>A0ABS1CRL2</accession>
<feature type="transmembrane region" description="Helical" evidence="7">
    <location>
        <begin position="104"/>
        <end position="130"/>
    </location>
</feature>
<evidence type="ECO:0000256" key="6">
    <source>
        <dbReference type="ARBA" id="ARBA00023136"/>
    </source>
</evidence>
<evidence type="ECO:0000256" key="1">
    <source>
        <dbReference type="ARBA" id="ARBA00004533"/>
    </source>
</evidence>
<organism evidence="8 9">
    <name type="scientific">Paracraurococcus ruber</name>
    <dbReference type="NCBI Taxonomy" id="77675"/>
    <lineage>
        <taxon>Bacteria</taxon>
        <taxon>Pseudomonadati</taxon>
        <taxon>Pseudomonadota</taxon>
        <taxon>Alphaproteobacteria</taxon>
        <taxon>Acetobacterales</taxon>
        <taxon>Roseomonadaceae</taxon>
        <taxon>Paracraurococcus</taxon>
    </lineage>
</organism>